<dbReference type="Proteomes" id="UP000517523">
    <property type="component" value="Unassembled WGS sequence"/>
</dbReference>
<evidence type="ECO:0000313" key="1">
    <source>
        <dbReference type="EMBL" id="MBB3128604.1"/>
    </source>
</evidence>
<protein>
    <submittedName>
        <fullName evidence="1">Uncharacterized protein</fullName>
    </submittedName>
</protein>
<name>A0A839TNU4_9BACL</name>
<comment type="caution">
    <text evidence="1">The sequence shown here is derived from an EMBL/GenBank/DDBJ whole genome shotgun (WGS) entry which is preliminary data.</text>
</comment>
<evidence type="ECO:0000313" key="2">
    <source>
        <dbReference type="Proteomes" id="UP000517523"/>
    </source>
</evidence>
<dbReference type="RefSeq" id="WP_246426585.1">
    <property type="nucleotide sequence ID" value="NZ_JACHXJ010000002.1"/>
</dbReference>
<dbReference type="EMBL" id="JACHXJ010000002">
    <property type="protein sequence ID" value="MBB3128604.1"/>
    <property type="molecule type" value="Genomic_DNA"/>
</dbReference>
<organism evidence="1 2">
    <name type="scientific">Paenibacillus rhizosphaerae</name>
    <dbReference type="NCBI Taxonomy" id="297318"/>
    <lineage>
        <taxon>Bacteria</taxon>
        <taxon>Bacillati</taxon>
        <taxon>Bacillota</taxon>
        <taxon>Bacilli</taxon>
        <taxon>Bacillales</taxon>
        <taxon>Paenibacillaceae</taxon>
        <taxon>Paenibacillus</taxon>
    </lineage>
</organism>
<reference evidence="1 2" key="1">
    <citation type="submission" date="2020-08" db="EMBL/GenBank/DDBJ databases">
        <title>Genomic Encyclopedia of Type Strains, Phase III (KMG-III): the genomes of soil and plant-associated and newly described type strains.</title>
        <authorList>
            <person name="Whitman W."/>
        </authorList>
    </citation>
    <scope>NUCLEOTIDE SEQUENCE [LARGE SCALE GENOMIC DNA]</scope>
    <source>
        <strain evidence="1 2">CECT 5831</strain>
    </source>
</reference>
<sequence>MMKIKRFMMHLTSPIHFHTAMIEQIPVAVFTGQEMIGSGKILEITDFAVKVGDEFYVRETCTFKFAV</sequence>
<gene>
    <name evidence="1" type="ORF">FHS19_003258</name>
</gene>
<accession>A0A839TNU4</accession>
<proteinExistence type="predicted"/>
<dbReference type="AlphaFoldDB" id="A0A839TNU4"/>